<evidence type="ECO:0000313" key="1">
    <source>
        <dbReference type="EMBL" id="UYQ91179.1"/>
    </source>
</evidence>
<dbReference type="RefSeq" id="WP_264279655.1">
    <property type="nucleotide sequence ID" value="NZ_CP107006.1"/>
</dbReference>
<proteinExistence type="predicted"/>
<organism evidence="1 2">
    <name type="scientific">Chitinophaga horti</name>
    <dbReference type="NCBI Taxonomy" id="2920382"/>
    <lineage>
        <taxon>Bacteria</taxon>
        <taxon>Pseudomonadati</taxon>
        <taxon>Bacteroidota</taxon>
        <taxon>Chitinophagia</taxon>
        <taxon>Chitinophagales</taxon>
        <taxon>Chitinophagaceae</taxon>
        <taxon>Chitinophaga</taxon>
    </lineage>
</organism>
<keyword evidence="2" id="KW-1185">Reference proteome</keyword>
<evidence type="ECO:0000313" key="2">
    <source>
        <dbReference type="Proteomes" id="UP001162741"/>
    </source>
</evidence>
<name>A0ABY6IYU2_9BACT</name>
<reference evidence="1" key="1">
    <citation type="submission" date="2022-10" db="EMBL/GenBank/DDBJ databases">
        <title>Chitinophaga sp. nov., isolated from soil.</title>
        <authorList>
            <person name="Jeon C.O."/>
        </authorList>
    </citation>
    <scope>NUCLEOTIDE SEQUENCE</scope>
    <source>
        <strain evidence="1">R8</strain>
    </source>
</reference>
<dbReference type="EMBL" id="CP107006">
    <property type="protein sequence ID" value="UYQ91179.1"/>
    <property type="molecule type" value="Genomic_DNA"/>
</dbReference>
<sequence length="100" mass="11854">MNKDTAILNIVEAIQKAFPTDFWTATSFWDEDEHAVGLVRKSKLVYISNSDFSALPADDMRYYAEFEHIDMESLEKRPEKTFERITKEQLINEMREIKFE</sequence>
<protein>
    <submittedName>
        <fullName evidence="1">Uncharacterized protein</fullName>
    </submittedName>
</protein>
<dbReference type="Proteomes" id="UP001162741">
    <property type="component" value="Chromosome"/>
</dbReference>
<accession>A0ABY6IYU2</accession>
<gene>
    <name evidence="1" type="ORF">MKQ68_13875</name>
</gene>